<proteinExistence type="predicted"/>
<dbReference type="Proteomes" id="UP000031572">
    <property type="component" value="Unassembled WGS sequence"/>
</dbReference>
<gene>
    <name evidence="5" type="ORF">TSA66_13100</name>
</gene>
<dbReference type="EMBL" id="JWJG01000028">
    <property type="protein sequence ID" value="KIF81529.1"/>
    <property type="molecule type" value="Genomic_DNA"/>
</dbReference>
<dbReference type="Pfam" id="PF00990">
    <property type="entry name" value="GGDEF"/>
    <property type="match status" value="1"/>
</dbReference>
<dbReference type="AlphaFoldDB" id="A0A0C2BND1"/>
<dbReference type="SMART" id="SM00091">
    <property type="entry name" value="PAS"/>
    <property type="match status" value="1"/>
</dbReference>
<dbReference type="PROSITE" id="PS50887">
    <property type="entry name" value="GGDEF"/>
    <property type="match status" value="1"/>
</dbReference>
<feature type="transmembrane region" description="Helical" evidence="3">
    <location>
        <begin position="66"/>
        <end position="88"/>
    </location>
</feature>
<evidence type="ECO:0000256" key="2">
    <source>
        <dbReference type="ARBA" id="ARBA00034247"/>
    </source>
</evidence>
<keyword evidence="3" id="KW-1133">Transmembrane helix</keyword>
<evidence type="ECO:0000259" key="4">
    <source>
        <dbReference type="PROSITE" id="PS50887"/>
    </source>
</evidence>
<accession>A0A0C2BND1</accession>
<feature type="transmembrane region" description="Helical" evidence="3">
    <location>
        <begin position="118"/>
        <end position="136"/>
    </location>
</feature>
<dbReference type="CDD" id="cd01949">
    <property type="entry name" value="GGDEF"/>
    <property type="match status" value="1"/>
</dbReference>
<dbReference type="InterPro" id="IPR000014">
    <property type="entry name" value="PAS"/>
</dbReference>
<evidence type="ECO:0000256" key="3">
    <source>
        <dbReference type="SAM" id="Phobius"/>
    </source>
</evidence>
<dbReference type="InterPro" id="IPR013656">
    <property type="entry name" value="PAS_4"/>
</dbReference>
<dbReference type="InterPro" id="IPR035965">
    <property type="entry name" value="PAS-like_dom_sf"/>
</dbReference>
<dbReference type="GO" id="GO:0005886">
    <property type="term" value="C:plasma membrane"/>
    <property type="evidence" value="ECO:0007669"/>
    <property type="project" value="TreeGrafter"/>
</dbReference>
<dbReference type="NCBIfam" id="TIGR00254">
    <property type="entry name" value="GGDEF"/>
    <property type="match status" value="1"/>
</dbReference>
<dbReference type="GO" id="GO:0052621">
    <property type="term" value="F:diguanylate cyclase activity"/>
    <property type="evidence" value="ECO:0007669"/>
    <property type="project" value="UniProtKB-EC"/>
</dbReference>
<feature type="transmembrane region" description="Helical" evidence="3">
    <location>
        <begin position="39"/>
        <end position="59"/>
    </location>
</feature>
<name>A0A0C2BND1_9BURK</name>
<comment type="catalytic activity">
    <reaction evidence="2">
        <text>2 GTP = 3',3'-c-di-GMP + 2 diphosphate</text>
        <dbReference type="Rhea" id="RHEA:24898"/>
        <dbReference type="ChEBI" id="CHEBI:33019"/>
        <dbReference type="ChEBI" id="CHEBI:37565"/>
        <dbReference type="ChEBI" id="CHEBI:58805"/>
        <dbReference type="EC" id="2.7.7.65"/>
    </reaction>
</comment>
<dbReference type="PANTHER" id="PTHR45138:SF9">
    <property type="entry name" value="DIGUANYLATE CYCLASE DGCM-RELATED"/>
    <property type="match status" value="1"/>
</dbReference>
<evidence type="ECO:0000256" key="1">
    <source>
        <dbReference type="ARBA" id="ARBA00012528"/>
    </source>
</evidence>
<dbReference type="SUPFAM" id="SSF55785">
    <property type="entry name" value="PYP-like sensor domain (PAS domain)"/>
    <property type="match status" value="1"/>
</dbReference>
<keyword evidence="6" id="KW-1185">Reference proteome</keyword>
<feature type="transmembrane region" description="Helical" evidence="3">
    <location>
        <begin position="148"/>
        <end position="168"/>
    </location>
</feature>
<dbReference type="InterPro" id="IPR043128">
    <property type="entry name" value="Rev_trsase/Diguanyl_cyclase"/>
</dbReference>
<feature type="transmembrane region" description="Helical" evidence="3">
    <location>
        <begin position="174"/>
        <end position="191"/>
    </location>
</feature>
<dbReference type="CDD" id="cd00130">
    <property type="entry name" value="PAS"/>
    <property type="match status" value="1"/>
</dbReference>
<dbReference type="SMART" id="SM00267">
    <property type="entry name" value="GGDEF"/>
    <property type="match status" value="1"/>
</dbReference>
<dbReference type="InterPro" id="IPR029787">
    <property type="entry name" value="Nucleotide_cyclase"/>
</dbReference>
<evidence type="ECO:0000313" key="6">
    <source>
        <dbReference type="Proteomes" id="UP000031572"/>
    </source>
</evidence>
<dbReference type="Gene3D" id="3.30.70.270">
    <property type="match status" value="1"/>
</dbReference>
<feature type="domain" description="GGDEF" evidence="4">
    <location>
        <begin position="365"/>
        <end position="498"/>
    </location>
</feature>
<dbReference type="Pfam" id="PF16927">
    <property type="entry name" value="HisKA_7TM"/>
    <property type="match status" value="1"/>
</dbReference>
<dbReference type="Pfam" id="PF08448">
    <property type="entry name" value="PAS_4"/>
    <property type="match status" value="1"/>
</dbReference>
<dbReference type="PANTHER" id="PTHR45138">
    <property type="entry name" value="REGULATORY COMPONENTS OF SENSORY TRANSDUCTION SYSTEM"/>
    <property type="match status" value="1"/>
</dbReference>
<dbReference type="STRING" id="709839.TSA66_13100"/>
<dbReference type="GO" id="GO:0043709">
    <property type="term" value="P:cell adhesion involved in single-species biofilm formation"/>
    <property type="evidence" value="ECO:0007669"/>
    <property type="project" value="TreeGrafter"/>
</dbReference>
<sequence>MASGAIPLIAMFLGAGWWALCYAVPLPELDQAERFLRFRLAFPGIVLVAPAILVFSLEYTGRKNQAAWRFIALLLIKPAILLLAVSWAPLHDLLFGAWRGRPGDGYFKGGPLFWAHTLYDYMLIMIGYGLLVRHYLRESPLYRRPVQLLLIGMAIPFVFNVITVLHVIPPGIDITPIGFAICSVFVATAVFKHGLLVPIAREKIIEAISDGVLVVDTSGCIVDSNPAAHDILKGDARPLRGRHLKEVLPQWTVASGTCDGENERTEVFIAGSDKYVDLRPISLKDASGTLKGSVLVLRDITTEKNTAMALEQANQQLRAQLFAIESMQKLLREQAIKDALTGLFNRRYLEETLQRELRQAERTGDPLAIVLIDIDYFKKINDTHGHACGDAVLQALGAMLLQKSRAGDLACRYGGEEFVIILIGTSHQIALQRAEQWRAEFAALSCSCNGTDISATLSAGVAVFPDHGREEGALLKAADDALYAAKAAGRNNVKSAIAENLAA</sequence>
<dbReference type="GO" id="GO:1902201">
    <property type="term" value="P:negative regulation of bacterial-type flagellum-dependent cell motility"/>
    <property type="evidence" value="ECO:0007669"/>
    <property type="project" value="TreeGrafter"/>
</dbReference>
<protein>
    <recommendedName>
        <fullName evidence="1">diguanylate cyclase</fullName>
        <ecNumber evidence="1">2.7.7.65</ecNumber>
    </recommendedName>
</protein>
<reference evidence="5 6" key="1">
    <citation type="submission" date="2014-12" db="EMBL/GenBank/DDBJ databases">
        <title>Denitrispirillum autotrophicum gen. nov., sp. nov., Denitrifying, Facultatively Autotrophic Bacteria Isolated from Rice Paddy Soil.</title>
        <authorList>
            <person name="Ishii S."/>
            <person name="Ashida N."/>
            <person name="Ohno H."/>
            <person name="Otsuka S."/>
            <person name="Yokota A."/>
            <person name="Senoo K."/>
        </authorList>
    </citation>
    <scope>NUCLEOTIDE SEQUENCE [LARGE SCALE GENOMIC DNA]</scope>
    <source>
        <strain evidence="5 6">TSA66</strain>
    </source>
</reference>
<organism evidence="5 6">
    <name type="scientific">Noviherbaspirillum autotrophicum</name>
    <dbReference type="NCBI Taxonomy" id="709839"/>
    <lineage>
        <taxon>Bacteria</taxon>
        <taxon>Pseudomonadati</taxon>
        <taxon>Pseudomonadota</taxon>
        <taxon>Betaproteobacteria</taxon>
        <taxon>Burkholderiales</taxon>
        <taxon>Oxalobacteraceae</taxon>
        <taxon>Noviherbaspirillum</taxon>
    </lineage>
</organism>
<comment type="caution">
    <text evidence="5">The sequence shown here is derived from an EMBL/GenBank/DDBJ whole genome shotgun (WGS) entry which is preliminary data.</text>
</comment>
<keyword evidence="3" id="KW-0472">Membrane</keyword>
<dbReference type="FunFam" id="3.30.70.270:FF:000001">
    <property type="entry name" value="Diguanylate cyclase domain protein"/>
    <property type="match status" value="1"/>
</dbReference>
<dbReference type="NCBIfam" id="TIGR00229">
    <property type="entry name" value="sensory_box"/>
    <property type="match status" value="1"/>
</dbReference>
<dbReference type="InterPro" id="IPR050469">
    <property type="entry name" value="Diguanylate_Cyclase"/>
</dbReference>
<dbReference type="InterPro" id="IPR000160">
    <property type="entry name" value="GGDEF_dom"/>
</dbReference>
<keyword evidence="3" id="KW-0812">Transmembrane</keyword>
<evidence type="ECO:0000313" key="5">
    <source>
        <dbReference type="EMBL" id="KIF81529.1"/>
    </source>
</evidence>
<dbReference type="EC" id="2.7.7.65" evidence="1"/>
<dbReference type="SUPFAM" id="SSF55073">
    <property type="entry name" value="Nucleotide cyclase"/>
    <property type="match status" value="1"/>
</dbReference>
<dbReference type="Gene3D" id="3.30.450.20">
    <property type="entry name" value="PAS domain"/>
    <property type="match status" value="1"/>
</dbReference>
<dbReference type="InterPro" id="IPR031621">
    <property type="entry name" value="HisKA_7TM"/>
</dbReference>